<dbReference type="AlphaFoldDB" id="A0A7R9DM12"/>
<evidence type="ECO:0000313" key="1">
    <source>
        <dbReference type="EMBL" id="CAD7417220.1"/>
    </source>
</evidence>
<name>A0A7R9DM12_TIMCR</name>
<sequence>MLTEIIYFIKDSSCENWTVSFTLCVCVCVSENRHDCLKLSHHVDNFLGLKNINTWLDHGSRESRMNAVVMYLLEFPGLEKHDRFILETASKYSFKDVPPTNCTIFRALSNWNLLKDDKEGLNELDPEFVKLKELLEEHTGSVYQLGGSELANTHFDDDRLILMRYLQHLMSLPAPSPMSNIANRTVERVLEKLNDDLISRFQRVLTPYLEANPCKQPTQLYNF</sequence>
<protein>
    <submittedName>
        <fullName evidence="1">Uncharacterized protein</fullName>
    </submittedName>
</protein>
<reference evidence="1" key="1">
    <citation type="submission" date="2020-11" db="EMBL/GenBank/DDBJ databases">
        <authorList>
            <person name="Tran Van P."/>
        </authorList>
    </citation>
    <scope>NUCLEOTIDE SEQUENCE</scope>
</reference>
<gene>
    <name evidence="1" type="ORF">TCEB3V08_LOCUS12911</name>
</gene>
<organism evidence="1">
    <name type="scientific">Timema cristinae</name>
    <name type="common">Walking stick</name>
    <dbReference type="NCBI Taxonomy" id="61476"/>
    <lineage>
        <taxon>Eukaryota</taxon>
        <taxon>Metazoa</taxon>
        <taxon>Ecdysozoa</taxon>
        <taxon>Arthropoda</taxon>
        <taxon>Hexapoda</taxon>
        <taxon>Insecta</taxon>
        <taxon>Pterygota</taxon>
        <taxon>Neoptera</taxon>
        <taxon>Polyneoptera</taxon>
        <taxon>Phasmatodea</taxon>
        <taxon>Timematodea</taxon>
        <taxon>Timematoidea</taxon>
        <taxon>Timematidae</taxon>
        <taxon>Timema</taxon>
    </lineage>
</organism>
<proteinExistence type="predicted"/>
<accession>A0A7R9DM12</accession>
<dbReference type="EMBL" id="OC330121">
    <property type="protein sequence ID" value="CAD7417220.1"/>
    <property type="molecule type" value="Genomic_DNA"/>
</dbReference>